<proteinExistence type="predicted"/>
<name>I3X6K8_SINF2</name>
<dbReference type="KEGG" id="sfd:USDA257_c29430"/>
<gene>
    <name evidence="1" type="ORF">USDA257_c29430</name>
</gene>
<sequence length="55" mass="6123">MTIALEIQVEELRAELRNADPAERRQIETELELARAELIAAMAEQDGTGDAEPPF</sequence>
<dbReference type="AlphaFoldDB" id="I3X6K8"/>
<accession>I3X6K8</accession>
<dbReference type="Proteomes" id="UP000006180">
    <property type="component" value="Chromosome"/>
</dbReference>
<dbReference type="EMBL" id="CP003563">
    <property type="protein sequence ID" value="AFL51514.1"/>
    <property type="molecule type" value="Genomic_DNA"/>
</dbReference>
<dbReference type="RefSeq" id="WP_014763676.1">
    <property type="nucleotide sequence ID" value="NC_018000.1"/>
</dbReference>
<protein>
    <submittedName>
        <fullName evidence="1">Uncharacterized protein</fullName>
    </submittedName>
</protein>
<evidence type="ECO:0000313" key="2">
    <source>
        <dbReference type="Proteomes" id="UP000006180"/>
    </source>
</evidence>
<dbReference type="PATRIC" id="fig|1185652.3.peg.3054"/>
<dbReference type="eggNOG" id="ENOG50310SA">
    <property type="taxonomic scope" value="Bacteria"/>
</dbReference>
<evidence type="ECO:0000313" key="1">
    <source>
        <dbReference type="EMBL" id="AFL51514.1"/>
    </source>
</evidence>
<organism evidence="1 2">
    <name type="scientific">Sinorhizobium fredii (strain USDA 257)</name>
    <dbReference type="NCBI Taxonomy" id="1185652"/>
    <lineage>
        <taxon>Bacteria</taxon>
        <taxon>Pseudomonadati</taxon>
        <taxon>Pseudomonadota</taxon>
        <taxon>Alphaproteobacteria</taxon>
        <taxon>Hyphomicrobiales</taxon>
        <taxon>Rhizobiaceae</taxon>
        <taxon>Sinorhizobium/Ensifer group</taxon>
        <taxon>Sinorhizobium</taxon>
    </lineage>
</organism>
<reference evidence="1 2" key="1">
    <citation type="journal article" date="2012" name="J. Bacteriol.">
        <title>Complete genome sequence of the broad-host-range strain Sinorhizobium fredii USDA257.</title>
        <authorList>
            <person name="Schuldes J."/>
            <person name="Rodriguez Orbegoso M."/>
            <person name="Schmeisser C."/>
            <person name="Krishnan H.B."/>
            <person name="Daniel R."/>
            <person name="Streit W.R."/>
        </authorList>
    </citation>
    <scope>NUCLEOTIDE SEQUENCE [LARGE SCALE GENOMIC DNA]</scope>
    <source>
        <strain evidence="1 2">USDA 257</strain>
    </source>
</reference>
<dbReference type="HOGENOM" id="CLU_199077_0_0_5"/>